<dbReference type="GO" id="GO:0016301">
    <property type="term" value="F:kinase activity"/>
    <property type="evidence" value="ECO:0007669"/>
    <property type="project" value="UniProtKB-KW"/>
</dbReference>
<protein>
    <submittedName>
        <fullName evidence="1">Putative aarF domain-containing protein kinase 1-like</fullName>
    </submittedName>
</protein>
<sequence>MEPIIFVLMSDSAVKVAFSRLKAIASYLQLRIILEVLQLLHWMDKLKQLLCYFYGGIFGALVVV</sequence>
<reference evidence="1" key="1">
    <citation type="submission" date="2018-02" db="EMBL/GenBank/DDBJ databases">
        <title>Rhizophora mucronata_Transcriptome.</title>
        <authorList>
            <person name="Meera S.P."/>
            <person name="Sreeshan A."/>
            <person name="Augustine A."/>
        </authorList>
    </citation>
    <scope>NUCLEOTIDE SEQUENCE</scope>
    <source>
        <tissue evidence="1">Leaf</tissue>
    </source>
</reference>
<keyword evidence="1" id="KW-0418">Kinase</keyword>
<keyword evidence="1" id="KW-0808">Transferase</keyword>
<proteinExistence type="predicted"/>
<dbReference type="AlphaFoldDB" id="A0A2P2NYW0"/>
<evidence type="ECO:0000313" key="1">
    <source>
        <dbReference type="EMBL" id="MBX47670.1"/>
    </source>
</evidence>
<accession>A0A2P2NYW0</accession>
<organism evidence="1">
    <name type="scientific">Rhizophora mucronata</name>
    <name type="common">Asiatic mangrove</name>
    <dbReference type="NCBI Taxonomy" id="61149"/>
    <lineage>
        <taxon>Eukaryota</taxon>
        <taxon>Viridiplantae</taxon>
        <taxon>Streptophyta</taxon>
        <taxon>Embryophyta</taxon>
        <taxon>Tracheophyta</taxon>
        <taxon>Spermatophyta</taxon>
        <taxon>Magnoliopsida</taxon>
        <taxon>eudicotyledons</taxon>
        <taxon>Gunneridae</taxon>
        <taxon>Pentapetalae</taxon>
        <taxon>rosids</taxon>
        <taxon>fabids</taxon>
        <taxon>Malpighiales</taxon>
        <taxon>Rhizophoraceae</taxon>
        <taxon>Rhizophora</taxon>
    </lineage>
</organism>
<name>A0A2P2NYW0_RHIMU</name>
<dbReference type="EMBL" id="GGEC01067186">
    <property type="protein sequence ID" value="MBX47670.1"/>
    <property type="molecule type" value="Transcribed_RNA"/>
</dbReference>